<evidence type="ECO:0000259" key="4">
    <source>
        <dbReference type="PROSITE" id="PS50056"/>
    </source>
</evidence>
<feature type="domain" description="Tyrosine specific protein phosphatases" evidence="4">
    <location>
        <begin position="64"/>
        <end position="128"/>
    </location>
</feature>
<dbReference type="SUPFAM" id="SSF52799">
    <property type="entry name" value="(Phosphotyrosine protein) phosphatases II"/>
    <property type="match status" value="1"/>
</dbReference>
<dbReference type="AlphaFoldDB" id="A0A5C3L8T4"/>
<dbReference type="Proteomes" id="UP000307440">
    <property type="component" value="Unassembled WGS sequence"/>
</dbReference>
<evidence type="ECO:0000313" key="6">
    <source>
        <dbReference type="Proteomes" id="UP000307440"/>
    </source>
</evidence>
<dbReference type="STRING" id="230819.A0A5C3L8T4"/>
<dbReference type="Pfam" id="PF00782">
    <property type="entry name" value="DSPc"/>
    <property type="match status" value="1"/>
</dbReference>
<keyword evidence="1" id="KW-0378">Hydrolase</keyword>
<dbReference type="PROSITE" id="PS00383">
    <property type="entry name" value="TYR_PHOSPHATASE_1"/>
    <property type="match status" value="1"/>
</dbReference>
<dbReference type="PROSITE" id="PS50056">
    <property type="entry name" value="TYR_PHOSPHATASE_2"/>
    <property type="match status" value="1"/>
</dbReference>
<gene>
    <name evidence="5" type="ORF">FA15DRAFT_488438</name>
</gene>
<dbReference type="InterPro" id="IPR016130">
    <property type="entry name" value="Tyr_Pase_AS"/>
</dbReference>
<dbReference type="InterPro" id="IPR000387">
    <property type="entry name" value="Tyr_Pase_dom"/>
</dbReference>
<dbReference type="SMART" id="SM00195">
    <property type="entry name" value="DSPc"/>
    <property type="match status" value="1"/>
</dbReference>
<evidence type="ECO:0000313" key="5">
    <source>
        <dbReference type="EMBL" id="TFK28903.1"/>
    </source>
</evidence>
<dbReference type="Gene3D" id="3.90.190.10">
    <property type="entry name" value="Protein tyrosine phosphatase superfamily"/>
    <property type="match status" value="1"/>
</dbReference>
<keyword evidence="6" id="KW-1185">Reference proteome</keyword>
<keyword evidence="2" id="KW-0904">Protein phosphatase</keyword>
<dbReference type="PROSITE" id="PS50054">
    <property type="entry name" value="TYR_PHOSPHATASE_DUAL"/>
    <property type="match status" value="1"/>
</dbReference>
<sequence>MGQWKNINAIIENRLYLGNITAAISTRSLTERHITHILSVCTDEIPAELPASGITHRRIQVEDVDYANLLIHLPEACQFIDQALRSGGIVLVHCGQGLSRSAAVICAYIMWSRRVNVAQALDFVRNARDQIWINAGFHEQLVLFELCNYMPSPSNGIYQKWRYSVDARLRAAGLIR</sequence>
<evidence type="ECO:0000256" key="1">
    <source>
        <dbReference type="ARBA" id="ARBA00022801"/>
    </source>
</evidence>
<dbReference type="InterPro" id="IPR000340">
    <property type="entry name" value="Dual-sp_phosphatase_cat-dom"/>
</dbReference>
<name>A0A5C3L8T4_COPMA</name>
<organism evidence="5 6">
    <name type="scientific">Coprinopsis marcescibilis</name>
    <name type="common">Agaric fungus</name>
    <name type="synonym">Psathyrella marcescibilis</name>
    <dbReference type="NCBI Taxonomy" id="230819"/>
    <lineage>
        <taxon>Eukaryota</taxon>
        <taxon>Fungi</taxon>
        <taxon>Dikarya</taxon>
        <taxon>Basidiomycota</taxon>
        <taxon>Agaricomycotina</taxon>
        <taxon>Agaricomycetes</taxon>
        <taxon>Agaricomycetidae</taxon>
        <taxon>Agaricales</taxon>
        <taxon>Agaricineae</taxon>
        <taxon>Psathyrellaceae</taxon>
        <taxon>Coprinopsis</taxon>
    </lineage>
</organism>
<dbReference type="PANTHER" id="PTHR46377:SF1">
    <property type="entry name" value="DUAL SPECIFICITY PROTEIN PHOSPHATASE 19"/>
    <property type="match status" value="1"/>
</dbReference>
<evidence type="ECO:0000259" key="3">
    <source>
        <dbReference type="PROSITE" id="PS50054"/>
    </source>
</evidence>
<reference evidence="5 6" key="1">
    <citation type="journal article" date="2019" name="Nat. Ecol. Evol.">
        <title>Megaphylogeny resolves global patterns of mushroom evolution.</title>
        <authorList>
            <person name="Varga T."/>
            <person name="Krizsan K."/>
            <person name="Foldi C."/>
            <person name="Dima B."/>
            <person name="Sanchez-Garcia M."/>
            <person name="Sanchez-Ramirez S."/>
            <person name="Szollosi G.J."/>
            <person name="Szarkandi J.G."/>
            <person name="Papp V."/>
            <person name="Albert L."/>
            <person name="Andreopoulos W."/>
            <person name="Angelini C."/>
            <person name="Antonin V."/>
            <person name="Barry K.W."/>
            <person name="Bougher N.L."/>
            <person name="Buchanan P."/>
            <person name="Buyck B."/>
            <person name="Bense V."/>
            <person name="Catcheside P."/>
            <person name="Chovatia M."/>
            <person name="Cooper J."/>
            <person name="Damon W."/>
            <person name="Desjardin D."/>
            <person name="Finy P."/>
            <person name="Geml J."/>
            <person name="Haridas S."/>
            <person name="Hughes K."/>
            <person name="Justo A."/>
            <person name="Karasinski D."/>
            <person name="Kautmanova I."/>
            <person name="Kiss B."/>
            <person name="Kocsube S."/>
            <person name="Kotiranta H."/>
            <person name="LaButti K.M."/>
            <person name="Lechner B.E."/>
            <person name="Liimatainen K."/>
            <person name="Lipzen A."/>
            <person name="Lukacs Z."/>
            <person name="Mihaltcheva S."/>
            <person name="Morgado L.N."/>
            <person name="Niskanen T."/>
            <person name="Noordeloos M.E."/>
            <person name="Ohm R.A."/>
            <person name="Ortiz-Santana B."/>
            <person name="Ovrebo C."/>
            <person name="Racz N."/>
            <person name="Riley R."/>
            <person name="Savchenko A."/>
            <person name="Shiryaev A."/>
            <person name="Soop K."/>
            <person name="Spirin V."/>
            <person name="Szebenyi C."/>
            <person name="Tomsovsky M."/>
            <person name="Tulloss R.E."/>
            <person name="Uehling J."/>
            <person name="Grigoriev I.V."/>
            <person name="Vagvolgyi C."/>
            <person name="Papp T."/>
            <person name="Martin F.M."/>
            <person name="Miettinen O."/>
            <person name="Hibbett D.S."/>
            <person name="Nagy L.G."/>
        </authorList>
    </citation>
    <scope>NUCLEOTIDE SEQUENCE [LARGE SCALE GENOMIC DNA]</scope>
    <source>
        <strain evidence="5 6">CBS 121175</strain>
    </source>
</reference>
<dbReference type="CDD" id="cd14498">
    <property type="entry name" value="DSP"/>
    <property type="match status" value="1"/>
</dbReference>
<dbReference type="GO" id="GO:0008579">
    <property type="term" value="F:JUN kinase phosphatase activity"/>
    <property type="evidence" value="ECO:0007669"/>
    <property type="project" value="TreeGrafter"/>
</dbReference>
<evidence type="ECO:0000256" key="2">
    <source>
        <dbReference type="ARBA" id="ARBA00022912"/>
    </source>
</evidence>
<dbReference type="GO" id="GO:0005737">
    <property type="term" value="C:cytoplasm"/>
    <property type="evidence" value="ECO:0007669"/>
    <property type="project" value="TreeGrafter"/>
</dbReference>
<protein>
    <submittedName>
        <fullName evidence="5">Phosphatases II</fullName>
    </submittedName>
</protein>
<accession>A0A5C3L8T4</accession>
<dbReference type="OrthoDB" id="2017893at2759"/>
<dbReference type="InterPro" id="IPR020422">
    <property type="entry name" value="TYR_PHOSPHATASE_DUAL_dom"/>
</dbReference>
<dbReference type="InterPro" id="IPR029021">
    <property type="entry name" value="Prot-tyrosine_phosphatase-like"/>
</dbReference>
<proteinExistence type="predicted"/>
<dbReference type="PANTHER" id="PTHR46377">
    <property type="entry name" value="DUAL SPECIFICITY PROTEIN PHOSPHATASE 19"/>
    <property type="match status" value="1"/>
</dbReference>
<feature type="domain" description="Tyrosine-protein phosphatase" evidence="3">
    <location>
        <begin position="6"/>
        <end position="150"/>
    </location>
</feature>
<dbReference type="EMBL" id="ML210153">
    <property type="protein sequence ID" value="TFK28903.1"/>
    <property type="molecule type" value="Genomic_DNA"/>
</dbReference>